<reference evidence="2" key="1">
    <citation type="journal article" date="2020" name="Nat. Commun.">
        <title>Large-scale genome sequencing of mycorrhizal fungi provides insights into the early evolution of symbiotic traits.</title>
        <authorList>
            <person name="Miyauchi S."/>
            <person name="Kiss E."/>
            <person name="Kuo A."/>
            <person name="Drula E."/>
            <person name="Kohler A."/>
            <person name="Sanchez-Garcia M."/>
            <person name="Morin E."/>
            <person name="Andreopoulos B."/>
            <person name="Barry K.W."/>
            <person name="Bonito G."/>
            <person name="Buee M."/>
            <person name="Carver A."/>
            <person name="Chen C."/>
            <person name="Cichocki N."/>
            <person name="Clum A."/>
            <person name="Culley D."/>
            <person name="Crous P.W."/>
            <person name="Fauchery L."/>
            <person name="Girlanda M."/>
            <person name="Hayes R.D."/>
            <person name="Keri Z."/>
            <person name="LaButti K."/>
            <person name="Lipzen A."/>
            <person name="Lombard V."/>
            <person name="Magnuson J."/>
            <person name="Maillard F."/>
            <person name="Murat C."/>
            <person name="Nolan M."/>
            <person name="Ohm R.A."/>
            <person name="Pangilinan J."/>
            <person name="Pereira M.F."/>
            <person name="Perotto S."/>
            <person name="Peter M."/>
            <person name="Pfister S."/>
            <person name="Riley R."/>
            <person name="Sitrit Y."/>
            <person name="Stielow J.B."/>
            <person name="Szollosi G."/>
            <person name="Zifcakova L."/>
            <person name="Stursova M."/>
            <person name="Spatafora J.W."/>
            <person name="Tedersoo L."/>
            <person name="Vaario L.M."/>
            <person name="Yamada A."/>
            <person name="Yan M."/>
            <person name="Wang P."/>
            <person name="Xu J."/>
            <person name="Bruns T."/>
            <person name="Baldrian P."/>
            <person name="Vilgalys R."/>
            <person name="Dunand C."/>
            <person name="Henrissat B."/>
            <person name="Grigoriev I.V."/>
            <person name="Hibbett D."/>
            <person name="Nagy L.G."/>
            <person name="Martin F.M."/>
        </authorList>
    </citation>
    <scope>NUCLEOTIDE SEQUENCE</scope>
    <source>
        <strain evidence="2">UH-Tt-Lm1</strain>
    </source>
</reference>
<feature type="region of interest" description="Disordered" evidence="1">
    <location>
        <begin position="418"/>
        <end position="590"/>
    </location>
</feature>
<dbReference type="InterPro" id="IPR046521">
    <property type="entry name" value="DUF6698"/>
</dbReference>
<dbReference type="EMBL" id="WIUZ02000012">
    <property type="protein sequence ID" value="KAF9782488.1"/>
    <property type="molecule type" value="Genomic_DNA"/>
</dbReference>
<comment type="caution">
    <text evidence="2">The sequence shown here is derived from an EMBL/GenBank/DDBJ whole genome shotgun (WGS) entry which is preliminary data.</text>
</comment>
<dbReference type="Pfam" id="PF20414">
    <property type="entry name" value="DUF6698"/>
    <property type="match status" value="1"/>
</dbReference>
<feature type="region of interest" description="Disordered" evidence="1">
    <location>
        <begin position="666"/>
        <end position="721"/>
    </location>
</feature>
<feature type="compositionally biased region" description="Low complexity" evidence="1">
    <location>
        <begin position="448"/>
        <end position="459"/>
    </location>
</feature>
<reference evidence="2" key="2">
    <citation type="submission" date="2020-11" db="EMBL/GenBank/DDBJ databases">
        <authorList>
            <consortium name="DOE Joint Genome Institute"/>
            <person name="Kuo A."/>
            <person name="Miyauchi S."/>
            <person name="Kiss E."/>
            <person name="Drula E."/>
            <person name="Kohler A."/>
            <person name="Sanchez-Garcia M."/>
            <person name="Andreopoulos B."/>
            <person name="Barry K.W."/>
            <person name="Bonito G."/>
            <person name="Buee M."/>
            <person name="Carver A."/>
            <person name="Chen C."/>
            <person name="Cichocki N."/>
            <person name="Clum A."/>
            <person name="Culley D."/>
            <person name="Crous P.W."/>
            <person name="Fauchery L."/>
            <person name="Girlanda M."/>
            <person name="Hayes R."/>
            <person name="Keri Z."/>
            <person name="Labutti K."/>
            <person name="Lipzen A."/>
            <person name="Lombard V."/>
            <person name="Magnuson J."/>
            <person name="Maillard F."/>
            <person name="Morin E."/>
            <person name="Murat C."/>
            <person name="Nolan M."/>
            <person name="Ohm R."/>
            <person name="Pangilinan J."/>
            <person name="Pereira M."/>
            <person name="Perotto S."/>
            <person name="Peter M."/>
            <person name="Riley R."/>
            <person name="Sitrit Y."/>
            <person name="Stielow B."/>
            <person name="Szollosi G."/>
            <person name="Zifcakova L."/>
            <person name="Stursova M."/>
            <person name="Spatafora J.W."/>
            <person name="Tedersoo L."/>
            <person name="Vaario L.-M."/>
            <person name="Yamada A."/>
            <person name="Yan M."/>
            <person name="Wang P."/>
            <person name="Xu J."/>
            <person name="Bruns T."/>
            <person name="Baldrian P."/>
            <person name="Vilgalys R."/>
            <person name="Henrissat B."/>
            <person name="Grigoriev I.V."/>
            <person name="Hibbett D."/>
            <person name="Nagy L.G."/>
            <person name="Martin F.M."/>
        </authorList>
    </citation>
    <scope>NUCLEOTIDE SEQUENCE</scope>
    <source>
        <strain evidence="2">UH-Tt-Lm1</strain>
    </source>
</reference>
<evidence type="ECO:0000313" key="3">
    <source>
        <dbReference type="Proteomes" id="UP000736335"/>
    </source>
</evidence>
<dbReference type="AlphaFoldDB" id="A0A9P6L4L1"/>
<organism evidence="2 3">
    <name type="scientific">Thelephora terrestris</name>
    <dbReference type="NCBI Taxonomy" id="56493"/>
    <lineage>
        <taxon>Eukaryota</taxon>
        <taxon>Fungi</taxon>
        <taxon>Dikarya</taxon>
        <taxon>Basidiomycota</taxon>
        <taxon>Agaricomycotina</taxon>
        <taxon>Agaricomycetes</taxon>
        <taxon>Thelephorales</taxon>
        <taxon>Thelephoraceae</taxon>
        <taxon>Thelephora</taxon>
    </lineage>
</organism>
<feature type="compositionally biased region" description="Basic and acidic residues" evidence="1">
    <location>
        <begin position="418"/>
        <end position="427"/>
    </location>
</feature>
<feature type="compositionally biased region" description="Acidic residues" evidence="1">
    <location>
        <begin position="707"/>
        <end position="721"/>
    </location>
</feature>
<dbReference type="OrthoDB" id="3220614at2759"/>
<protein>
    <submittedName>
        <fullName evidence="2">Uncharacterized protein</fullName>
    </submittedName>
</protein>
<feature type="compositionally biased region" description="Acidic residues" evidence="1">
    <location>
        <begin position="505"/>
        <end position="530"/>
    </location>
</feature>
<accession>A0A9P6L4L1</accession>
<evidence type="ECO:0000256" key="1">
    <source>
        <dbReference type="SAM" id="MobiDB-lite"/>
    </source>
</evidence>
<keyword evidence="3" id="KW-1185">Reference proteome</keyword>
<feature type="compositionally biased region" description="Polar residues" evidence="1">
    <location>
        <begin position="472"/>
        <end position="485"/>
    </location>
</feature>
<feature type="compositionally biased region" description="Basic residues" evidence="1">
    <location>
        <begin position="666"/>
        <end position="678"/>
    </location>
</feature>
<sequence>MAVDAYGRGDLWKAGSHQQVEKSGFGLLASLEMRRQMSMIRDPNTIMTRHRGSKEAVVAKKRPGKRFSFISLGSKTKGWDKNPPARDCPYFVFGKRLQRSLMGFGSLMTAIYSQEMITEATLNAMHGTLDPGKSNMRYFHERLGFHRATAALLRHFPDIKKDIAQAGQNDKPLIEKIRKVTKGAFAARNTDANSIRTGIFTLSHADAEKRGWSMPAMIEKSNCGIKSQCTALFLLPFQERNKYLEDPAAYREKVERNQIKLSLTDTWPTILYDESMLDDDDELAGLFRSETLLRCGITILCSPSAGRAWKYAEPGARSFSASQKESNAEINGIRRITPEAVAYFSTLVIFAVHDGENYVRDLGDIDLSEVYHDVVAALRTKTEWAVETLAFWNQIFFGESEEEEPTPRTNREDRFKRLEAKQREKEGLTAVSAGLPRLHARPLQSAQDPGDLRPGSLPLDDLDDEDQTTTGKSTASGSRSQLQSNAPPPPKSKAGQKRKKNIPDSDADADQDSEPDVDADQDPELESESDSGEKETDTAIPPPKRTRRQSADRERPPATSRPTTSKEKQTTRPSPSQPQGGTEDADRVSVDKWETICEGFKRSAEHATTIGRKEATEEFEHMVSMRPTKGAQYYNENYDRIEWLAMDVERQYKRTIATGLKLKIPAAKKKAPSKRRKAIPQASISAAQPRRVTRSISRQSRQKGQEGDENDPLTDIEELTS</sequence>
<proteinExistence type="predicted"/>
<name>A0A9P6L4L1_9AGAM</name>
<feature type="compositionally biased region" description="Polar residues" evidence="1">
    <location>
        <begin position="571"/>
        <end position="580"/>
    </location>
</feature>
<evidence type="ECO:0000313" key="2">
    <source>
        <dbReference type="EMBL" id="KAF9782488.1"/>
    </source>
</evidence>
<gene>
    <name evidence="2" type="ORF">BJ322DRAFT_1220352</name>
</gene>
<dbReference type="Proteomes" id="UP000736335">
    <property type="component" value="Unassembled WGS sequence"/>
</dbReference>